<reference evidence="1" key="2">
    <citation type="submission" date="2020-11" db="EMBL/GenBank/DDBJ databases">
        <authorList>
            <person name="McCartney M.A."/>
            <person name="Auch B."/>
            <person name="Kono T."/>
            <person name="Mallez S."/>
            <person name="Becker A."/>
            <person name="Gohl D.M."/>
            <person name="Silverstein K.A.T."/>
            <person name="Koren S."/>
            <person name="Bechman K.B."/>
            <person name="Herman A."/>
            <person name="Abrahante J.E."/>
            <person name="Garbe J."/>
        </authorList>
    </citation>
    <scope>NUCLEOTIDE SEQUENCE</scope>
    <source>
        <strain evidence="1">Duluth1</strain>
        <tissue evidence="1">Whole animal</tissue>
    </source>
</reference>
<name>A0A9D4C2J1_DREPO</name>
<evidence type="ECO:0000313" key="2">
    <source>
        <dbReference type="Proteomes" id="UP000828390"/>
    </source>
</evidence>
<evidence type="ECO:0000313" key="1">
    <source>
        <dbReference type="EMBL" id="KAH3716157.1"/>
    </source>
</evidence>
<proteinExistence type="predicted"/>
<comment type="caution">
    <text evidence="1">The sequence shown here is derived from an EMBL/GenBank/DDBJ whole genome shotgun (WGS) entry which is preliminary data.</text>
</comment>
<dbReference type="EMBL" id="JAIWYP010000013">
    <property type="protein sequence ID" value="KAH3716157.1"/>
    <property type="molecule type" value="Genomic_DNA"/>
</dbReference>
<dbReference type="Proteomes" id="UP000828390">
    <property type="component" value="Unassembled WGS sequence"/>
</dbReference>
<keyword evidence="2" id="KW-1185">Reference proteome</keyword>
<protein>
    <submittedName>
        <fullName evidence="1">Uncharacterized protein</fullName>
    </submittedName>
</protein>
<accession>A0A9D4C2J1</accession>
<organism evidence="1 2">
    <name type="scientific">Dreissena polymorpha</name>
    <name type="common">Zebra mussel</name>
    <name type="synonym">Mytilus polymorpha</name>
    <dbReference type="NCBI Taxonomy" id="45954"/>
    <lineage>
        <taxon>Eukaryota</taxon>
        <taxon>Metazoa</taxon>
        <taxon>Spiralia</taxon>
        <taxon>Lophotrochozoa</taxon>
        <taxon>Mollusca</taxon>
        <taxon>Bivalvia</taxon>
        <taxon>Autobranchia</taxon>
        <taxon>Heteroconchia</taxon>
        <taxon>Euheterodonta</taxon>
        <taxon>Imparidentia</taxon>
        <taxon>Neoheterodontei</taxon>
        <taxon>Myida</taxon>
        <taxon>Dreissenoidea</taxon>
        <taxon>Dreissenidae</taxon>
        <taxon>Dreissena</taxon>
    </lineage>
</organism>
<gene>
    <name evidence="1" type="ORF">DPMN_058876</name>
</gene>
<sequence>MSFHPEKCTVIRVSTNRRNVIYTIYTLHDQVLQTTDSSKYLCVTLSEDLSWQKHNYRYQR</sequence>
<reference evidence="1" key="1">
    <citation type="journal article" date="2019" name="bioRxiv">
        <title>The Genome of the Zebra Mussel, Dreissena polymorpha: A Resource for Invasive Species Research.</title>
        <authorList>
            <person name="McCartney M.A."/>
            <person name="Auch B."/>
            <person name="Kono T."/>
            <person name="Mallez S."/>
            <person name="Zhang Y."/>
            <person name="Obille A."/>
            <person name="Becker A."/>
            <person name="Abrahante J.E."/>
            <person name="Garbe J."/>
            <person name="Badalamenti J.P."/>
            <person name="Herman A."/>
            <person name="Mangelson H."/>
            <person name="Liachko I."/>
            <person name="Sullivan S."/>
            <person name="Sone E.D."/>
            <person name="Koren S."/>
            <person name="Silverstein K.A.T."/>
            <person name="Beckman K.B."/>
            <person name="Gohl D.M."/>
        </authorList>
    </citation>
    <scope>NUCLEOTIDE SEQUENCE</scope>
    <source>
        <strain evidence="1">Duluth1</strain>
        <tissue evidence="1">Whole animal</tissue>
    </source>
</reference>
<dbReference type="AlphaFoldDB" id="A0A9D4C2J1"/>